<proteinExistence type="predicted"/>
<dbReference type="InterPro" id="IPR009325">
    <property type="entry name" value="DUF983"/>
</dbReference>
<dbReference type="Proteomes" id="UP000182944">
    <property type="component" value="Unassembled WGS sequence"/>
</dbReference>
<evidence type="ECO:0000256" key="1">
    <source>
        <dbReference type="SAM" id="Phobius"/>
    </source>
</evidence>
<dbReference type="Pfam" id="PF06170">
    <property type="entry name" value="DUF983"/>
    <property type="match status" value="1"/>
</dbReference>
<evidence type="ECO:0000313" key="3">
    <source>
        <dbReference type="Proteomes" id="UP000182944"/>
    </source>
</evidence>
<feature type="transmembrane region" description="Helical" evidence="1">
    <location>
        <begin position="94"/>
        <end position="118"/>
    </location>
</feature>
<reference evidence="3" key="1">
    <citation type="submission" date="2016-10" db="EMBL/GenBank/DDBJ databases">
        <authorList>
            <person name="Varghese N."/>
            <person name="Submissions S."/>
        </authorList>
    </citation>
    <scope>NUCLEOTIDE SEQUENCE [LARGE SCALE GENOMIC DNA]</scope>
    <source>
        <strain evidence="3">DSM 29303</strain>
    </source>
</reference>
<gene>
    <name evidence="2" type="ORF">SAMN05444276_101300</name>
</gene>
<name>A0A1H2RCS5_9RHOB</name>
<protein>
    <submittedName>
        <fullName evidence="2">Uncharacterized conserved protein, DUF983 family</fullName>
    </submittedName>
</protein>
<evidence type="ECO:0000313" key="2">
    <source>
        <dbReference type="EMBL" id="SDW17283.1"/>
    </source>
</evidence>
<keyword evidence="1" id="KW-1133">Transmembrane helix</keyword>
<keyword evidence="1" id="KW-0472">Membrane</keyword>
<keyword evidence="3" id="KW-1185">Reference proteome</keyword>
<dbReference type="AlphaFoldDB" id="A0A1H2RCS5"/>
<organism evidence="2 3">
    <name type="scientific">Paracoccus sanguinis</name>
    <dbReference type="NCBI Taxonomy" id="1545044"/>
    <lineage>
        <taxon>Bacteria</taxon>
        <taxon>Pseudomonadati</taxon>
        <taxon>Pseudomonadota</taxon>
        <taxon>Alphaproteobacteria</taxon>
        <taxon>Rhodobacterales</taxon>
        <taxon>Paracoccaceae</taxon>
        <taxon>Paracoccus</taxon>
    </lineage>
</organism>
<keyword evidence="1" id="KW-0812">Transmembrane</keyword>
<feature type="transmembrane region" description="Helical" evidence="1">
    <location>
        <begin position="66"/>
        <end position="88"/>
    </location>
</feature>
<sequence>MTQSIATTSALPNPPRSVVEAMKRGALGRCPACGEARMMQGYLTVRDTCPNCGEVLHHHRADDGPAYFTILVVSHLAAPLLLLIYTLYRPSTEVLIAAFLGGAALLSLLLLPVFKGAFVGLQWAKRMHGFGGDDPHLAPDPHHLPAADEAAR</sequence>
<accession>A0A1H2RCS5</accession>
<dbReference type="EMBL" id="FNNA01000001">
    <property type="protein sequence ID" value="SDW17283.1"/>
    <property type="molecule type" value="Genomic_DNA"/>
</dbReference>
<dbReference type="STRING" id="1545044.SAMN05444276_101300"/>